<dbReference type="PRINTS" id="PR00508">
    <property type="entry name" value="S21N4MTFRASE"/>
</dbReference>
<evidence type="ECO:0000313" key="6">
    <source>
        <dbReference type="EMBL" id="QND75155.1"/>
    </source>
</evidence>
<keyword evidence="3 6" id="KW-0808">Transferase</keyword>
<evidence type="ECO:0000256" key="3">
    <source>
        <dbReference type="ARBA" id="ARBA00022679"/>
    </source>
</evidence>
<keyword evidence="2 6" id="KW-0489">Methyltransferase</keyword>
<dbReference type="GO" id="GO:0009007">
    <property type="term" value="F:site-specific DNA-methyltransferase (adenine-specific) activity"/>
    <property type="evidence" value="ECO:0007669"/>
    <property type="project" value="UniProtKB-EC"/>
</dbReference>
<dbReference type="RefSeq" id="WP_184514044.1">
    <property type="nucleotide sequence ID" value="NZ_CP050292.1"/>
</dbReference>
<evidence type="ECO:0000313" key="7">
    <source>
        <dbReference type="Proteomes" id="UP000515291"/>
    </source>
</evidence>
<evidence type="ECO:0000256" key="1">
    <source>
        <dbReference type="ARBA" id="ARBA00011900"/>
    </source>
</evidence>
<dbReference type="KEGG" id="trb:HB776_31035"/>
<gene>
    <name evidence="6" type="ORF">HB776_31035</name>
</gene>
<dbReference type="EC" id="2.1.1.72" evidence="1"/>
<dbReference type="GO" id="GO:0008170">
    <property type="term" value="F:N-methyltransferase activity"/>
    <property type="evidence" value="ECO:0007669"/>
    <property type="project" value="InterPro"/>
</dbReference>
<organism evidence="6 7">
    <name type="scientific">Tardiphaga robiniae</name>
    <dbReference type="NCBI Taxonomy" id="943830"/>
    <lineage>
        <taxon>Bacteria</taxon>
        <taxon>Pseudomonadati</taxon>
        <taxon>Pseudomonadota</taxon>
        <taxon>Alphaproteobacteria</taxon>
        <taxon>Hyphomicrobiales</taxon>
        <taxon>Nitrobacteraceae</taxon>
        <taxon>Tardiphaga</taxon>
    </lineage>
</organism>
<name>A0A7G6U823_9BRAD</name>
<dbReference type="Pfam" id="PF01555">
    <property type="entry name" value="N6_N4_Mtase"/>
    <property type="match status" value="1"/>
</dbReference>
<feature type="domain" description="DNA methylase N-4/N-6" evidence="5">
    <location>
        <begin position="17"/>
        <end position="80"/>
    </location>
</feature>
<evidence type="ECO:0000259" key="5">
    <source>
        <dbReference type="Pfam" id="PF01555"/>
    </source>
</evidence>
<dbReference type="GO" id="GO:0003677">
    <property type="term" value="F:DNA binding"/>
    <property type="evidence" value="ECO:0007669"/>
    <property type="project" value="InterPro"/>
</dbReference>
<dbReference type="InterPro" id="IPR029063">
    <property type="entry name" value="SAM-dependent_MTases_sf"/>
</dbReference>
<reference evidence="7" key="1">
    <citation type="journal article" date="2020" name="Mol. Plant Microbe">
        <title>Rhizobial microsymbionts of the narrowly endemic Oxytropis species growing in Kamchatka are characterized by significant genetic diversity and possess a set of genes that are associated with T3SS and T6SS secretion systems and can affect the development of symbiosis.</title>
        <authorList>
            <person name="Safronova V."/>
            <person name="Guro P."/>
            <person name="Sazanova A."/>
            <person name="Kuznetsova I."/>
            <person name="Belimov A."/>
            <person name="Yakubov V."/>
            <person name="Chirak E."/>
            <person name="Afonin A."/>
            <person name="Gogolev Y."/>
            <person name="Andronov E."/>
            <person name="Tikhonovich I."/>
        </authorList>
    </citation>
    <scope>NUCLEOTIDE SEQUENCE [LARGE SCALE GENOMIC DNA]</scope>
    <source>
        <strain evidence="7">581</strain>
    </source>
</reference>
<dbReference type="GO" id="GO:0032259">
    <property type="term" value="P:methylation"/>
    <property type="evidence" value="ECO:0007669"/>
    <property type="project" value="UniProtKB-KW"/>
</dbReference>
<dbReference type="InterPro" id="IPR001091">
    <property type="entry name" value="RM_Methyltransferase"/>
</dbReference>
<accession>A0A7G6U823</accession>
<dbReference type="InterPro" id="IPR002941">
    <property type="entry name" value="DNA_methylase_N4/N6"/>
</dbReference>
<protein>
    <recommendedName>
        <fullName evidence="1">site-specific DNA-methyltransferase (adenine-specific)</fullName>
        <ecNumber evidence="1">2.1.1.72</ecNumber>
    </recommendedName>
</protein>
<dbReference type="REBASE" id="440374">
    <property type="entry name" value="M.Tro581ORF31035P"/>
</dbReference>
<dbReference type="EMBL" id="CP050292">
    <property type="protein sequence ID" value="QND75155.1"/>
    <property type="molecule type" value="Genomic_DNA"/>
</dbReference>
<dbReference type="Gene3D" id="3.40.50.150">
    <property type="entry name" value="Vaccinia Virus protein VP39"/>
    <property type="match status" value="1"/>
</dbReference>
<proteinExistence type="predicted"/>
<dbReference type="AlphaFoldDB" id="A0A7G6U823"/>
<dbReference type="SUPFAM" id="SSF53335">
    <property type="entry name" value="S-adenosyl-L-methionine-dependent methyltransferases"/>
    <property type="match status" value="1"/>
</dbReference>
<dbReference type="Proteomes" id="UP000515291">
    <property type="component" value="Chromosome"/>
</dbReference>
<sequence length="110" mass="11906">MTGRFNVPSPKRRTSVESFTKLFPYYAGFPESFVRAVLGSEAIKPGSLIYDPWNGSGTTTSVASEMGLPSIGIDINPVMVIVAKARLLPRSELFSLRPLAAAERRACQSA</sequence>
<comment type="catalytic activity">
    <reaction evidence="4">
        <text>a 2'-deoxyadenosine in DNA + S-adenosyl-L-methionine = an N(6)-methyl-2'-deoxyadenosine in DNA + S-adenosyl-L-homocysteine + H(+)</text>
        <dbReference type="Rhea" id="RHEA:15197"/>
        <dbReference type="Rhea" id="RHEA-COMP:12418"/>
        <dbReference type="Rhea" id="RHEA-COMP:12419"/>
        <dbReference type="ChEBI" id="CHEBI:15378"/>
        <dbReference type="ChEBI" id="CHEBI:57856"/>
        <dbReference type="ChEBI" id="CHEBI:59789"/>
        <dbReference type="ChEBI" id="CHEBI:90615"/>
        <dbReference type="ChEBI" id="CHEBI:90616"/>
        <dbReference type="EC" id="2.1.1.72"/>
    </reaction>
</comment>
<evidence type="ECO:0000256" key="2">
    <source>
        <dbReference type="ARBA" id="ARBA00022603"/>
    </source>
</evidence>
<evidence type="ECO:0000256" key="4">
    <source>
        <dbReference type="ARBA" id="ARBA00047942"/>
    </source>
</evidence>